<dbReference type="InterPro" id="IPR013749">
    <property type="entry name" value="PM/HMP-P_kinase-1"/>
</dbReference>
<dbReference type="EMBL" id="MU001636">
    <property type="protein sequence ID" value="KAF2482278.1"/>
    <property type="molecule type" value="Genomic_DNA"/>
</dbReference>
<dbReference type="InterPro" id="IPR004625">
    <property type="entry name" value="PyrdxlKinase"/>
</dbReference>
<dbReference type="Proteomes" id="UP000799767">
    <property type="component" value="Unassembled WGS sequence"/>
</dbReference>
<reference evidence="8" key="1">
    <citation type="journal article" date="2020" name="Stud. Mycol.">
        <title>101 Dothideomycetes genomes: a test case for predicting lifestyles and emergence of pathogens.</title>
        <authorList>
            <person name="Haridas S."/>
            <person name="Albert R."/>
            <person name="Binder M."/>
            <person name="Bloem J."/>
            <person name="Labutti K."/>
            <person name="Salamov A."/>
            <person name="Andreopoulos B."/>
            <person name="Baker S."/>
            <person name="Barry K."/>
            <person name="Bills G."/>
            <person name="Bluhm B."/>
            <person name="Cannon C."/>
            <person name="Castanera R."/>
            <person name="Culley D."/>
            <person name="Daum C."/>
            <person name="Ezra D."/>
            <person name="Gonzalez J."/>
            <person name="Henrissat B."/>
            <person name="Kuo A."/>
            <person name="Liang C."/>
            <person name="Lipzen A."/>
            <person name="Lutzoni F."/>
            <person name="Magnuson J."/>
            <person name="Mondo S."/>
            <person name="Nolan M."/>
            <person name="Ohm R."/>
            <person name="Pangilinan J."/>
            <person name="Park H.-J."/>
            <person name="Ramirez L."/>
            <person name="Alfaro M."/>
            <person name="Sun H."/>
            <person name="Tritt A."/>
            <person name="Yoshinaga Y."/>
            <person name="Zwiers L.-H."/>
            <person name="Turgeon B."/>
            <person name="Goodwin S."/>
            <person name="Spatafora J."/>
            <person name="Crous P."/>
            <person name="Grigoriev I."/>
        </authorList>
    </citation>
    <scope>NUCLEOTIDE SEQUENCE</scope>
    <source>
        <strain evidence="8">CBS 113389</strain>
    </source>
</reference>
<protein>
    <recommendedName>
        <fullName evidence="2">pyridoxal kinase</fullName>
        <ecNumber evidence="2">2.7.1.35</ecNumber>
    </recommendedName>
</protein>
<evidence type="ECO:0000313" key="9">
    <source>
        <dbReference type="Proteomes" id="UP000799767"/>
    </source>
</evidence>
<dbReference type="GeneID" id="54478218"/>
<organism evidence="8 9">
    <name type="scientific">Neohortaea acidophila</name>
    <dbReference type="NCBI Taxonomy" id="245834"/>
    <lineage>
        <taxon>Eukaryota</taxon>
        <taxon>Fungi</taxon>
        <taxon>Dikarya</taxon>
        <taxon>Ascomycota</taxon>
        <taxon>Pezizomycotina</taxon>
        <taxon>Dothideomycetes</taxon>
        <taxon>Dothideomycetidae</taxon>
        <taxon>Mycosphaerellales</taxon>
        <taxon>Teratosphaeriaceae</taxon>
        <taxon>Neohortaea</taxon>
    </lineage>
</organism>
<dbReference type="CDD" id="cd01173">
    <property type="entry name" value="pyridoxal_pyridoxamine_kinase"/>
    <property type="match status" value="1"/>
</dbReference>
<dbReference type="EC" id="2.7.1.35" evidence="2"/>
<keyword evidence="3" id="KW-0808">Transferase</keyword>
<dbReference type="PANTHER" id="PTHR10534">
    <property type="entry name" value="PYRIDOXAL KINASE"/>
    <property type="match status" value="1"/>
</dbReference>
<dbReference type="Pfam" id="PF08543">
    <property type="entry name" value="Phos_pyr_kin"/>
    <property type="match status" value="1"/>
</dbReference>
<dbReference type="GO" id="GO:0005829">
    <property type="term" value="C:cytosol"/>
    <property type="evidence" value="ECO:0007669"/>
    <property type="project" value="TreeGrafter"/>
</dbReference>
<dbReference type="GO" id="GO:0008478">
    <property type="term" value="F:pyridoxal kinase activity"/>
    <property type="evidence" value="ECO:0007669"/>
    <property type="project" value="UniProtKB-EC"/>
</dbReference>
<dbReference type="Gene3D" id="3.40.1190.20">
    <property type="match status" value="1"/>
</dbReference>
<proteinExistence type="inferred from homology"/>
<evidence type="ECO:0000256" key="2">
    <source>
        <dbReference type="ARBA" id="ARBA00012104"/>
    </source>
</evidence>
<dbReference type="OrthoDB" id="2104723at2759"/>
<keyword evidence="6" id="KW-0067">ATP-binding</keyword>
<gene>
    <name evidence="8" type="ORF">BDY17DRAFT_324573</name>
</gene>
<dbReference type="RefSeq" id="XP_033588848.1">
    <property type="nucleotide sequence ID" value="XM_033737216.1"/>
</dbReference>
<dbReference type="InterPro" id="IPR029056">
    <property type="entry name" value="Ribokinase-like"/>
</dbReference>
<evidence type="ECO:0000259" key="7">
    <source>
        <dbReference type="Pfam" id="PF08543"/>
    </source>
</evidence>
<evidence type="ECO:0000256" key="1">
    <source>
        <dbReference type="ARBA" id="ARBA00008805"/>
    </source>
</evidence>
<dbReference type="GO" id="GO:0005524">
    <property type="term" value="F:ATP binding"/>
    <property type="evidence" value="ECO:0007669"/>
    <property type="project" value="UniProtKB-KW"/>
</dbReference>
<evidence type="ECO:0000256" key="6">
    <source>
        <dbReference type="ARBA" id="ARBA00022840"/>
    </source>
</evidence>
<comment type="similarity">
    <text evidence="1">Belongs to the pyridoxine kinase family.</text>
</comment>
<dbReference type="PANTHER" id="PTHR10534:SF2">
    <property type="entry name" value="PYRIDOXAL KINASE"/>
    <property type="match status" value="1"/>
</dbReference>
<dbReference type="GO" id="GO:0009443">
    <property type="term" value="P:pyridoxal 5'-phosphate salvage"/>
    <property type="evidence" value="ECO:0007669"/>
    <property type="project" value="InterPro"/>
</dbReference>
<keyword evidence="9" id="KW-1185">Reference proteome</keyword>
<sequence length="377" mass="41325">MATFCMQTLGCEVSAINTVNYSNHVGYKRFKGRKSTADEVAELYAGLKDAGLNNFDVLLSGYCPSAALVEQVGIIARERRLEANTSPGSFFWILDPVMGDNGQIYVAEETVPAYKSLLRDADLILPNQFEAELLSDVKIRDFDSMRQAIRKLHQTYQVPHVMITSVRLPPTQANTPSKEPHPASMAKLSVVGSSANSKGEPRMFRITVPALPVFFSGTGDMFSASLVARLREAAQHAGLLQTEHWQSPDDVQSADLPLAKATEKVLASMHIILKDTAEHYEVAAEKYRDSMDNQLNLGQGEEAKEAKEMERHLRLTRAAEVRVVRNAEVLRHPPDVGEFKAQAVEEGDVKGDHGEDDVADELGVLKVAGGDGAAHQT</sequence>
<keyword evidence="4" id="KW-0547">Nucleotide-binding</keyword>
<evidence type="ECO:0000256" key="3">
    <source>
        <dbReference type="ARBA" id="ARBA00022679"/>
    </source>
</evidence>
<dbReference type="SUPFAM" id="SSF53613">
    <property type="entry name" value="Ribokinase-like"/>
    <property type="match status" value="1"/>
</dbReference>
<keyword evidence="5 8" id="KW-0418">Kinase</keyword>
<feature type="domain" description="Pyridoxamine kinase/Phosphomethylpyrimidine kinase" evidence="7">
    <location>
        <begin position="92"/>
        <end position="176"/>
    </location>
</feature>
<evidence type="ECO:0000256" key="4">
    <source>
        <dbReference type="ARBA" id="ARBA00022741"/>
    </source>
</evidence>
<evidence type="ECO:0000313" key="8">
    <source>
        <dbReference type="EMBL" id="KAF2482278.1"/>
    </source>
</evidence>
<dbReference type="AlphaFoldDB" id="A0A6A6PQ97"/>
<evidence type="ECO:0000256" key="5">
    <source>
        <dbReference type="ARBA" id="ARBA00022777"/>
    </source>
</evidence>
<name>A0A6A6PQ97_9PEZI</name>
<accession>A0A6A6PQ97</accession>